<dbReference type="RefSeq" id="WP_158032849.1">
    <property type="nucleotide sequence ID" value="NZ_ML708611.1"/>
</dbReference>
<keyword evidence="2" id="KW-1185">Reference proteome</keyword>
<dbReference type="InterPro" id="IPR008928">
    <property type="entry name" value="6-hairpin_glycosidase_sf"/>
</dbReference>
<dbReference type="GO" id="GO:0016798">
    <property type="term" value="F:hydrolase activity, acting on glycosyl bonds"/>
    <property type="evidence" value="ECO:0007669"/>
    <property type="project" value="UniProtKB-KW"/>
</dbReference>
<comment type="caution">
    <text evidence="1">The sequence shown here is derived from an EMBL/GenBank/DDBJ whole genome shotgun (WGS) entry which is preliminary data.</text>
</comment>
<dbReference type="PANTHER" id="PTHR47791">
    <property type="entry name" value="MEIOTICALLY UP-REGULATED GENE 191 PROTEIN"/>
    <property type="match status" value="1"/>
</dbReference>
<name>A0A5J5L0F2_9MICC</name>
<dbReference type="Pfam" id="PF03663">
    <property type="entry name" value="Glyco_hydro_76"/>
    <property type="match status" value="1"/>
</dbReference>
<dbReference type="EMBL" id="SZWF01000002">
    <property type="protein sequence ID" value="KAA9395424.1"/>
    <property type="molecule type" value="Genomic_DNA"/>
</dbReference>
<keyword evidence="1" id="KW-0326">Glycosidase</keyword>
<protein>
    <submittedName>
        <fullName evidence="1">Glycosidase</fullName>
    </submittedName>
</protein>
<dbReference type="InterPro" id="IPR053169">
    <property type="entry name" value="MUG_Protein"/>
</dbReference>
<accession>A0A5J5L0F2</accession>
<dbReference type="GO" id="GO:0005975">
    <property type="term" value="P:carbohydrate metabolic process"/>
    <property type="evidence" value="ECO:0007669"/>
    <property type="project" value="InterPro"/>
</dbReference>
<gene>
    <name evidence="1" type="ORF">FCK90_03250</name>
</gene>
<dbReference type="SUPFAM" id="SSF48208">
    <property type="entry name" value="Six-hairpin glycosidases"/>
    <property type="match status" value="1"/>
</dbReference>
<evidence type="ECO:0000313" key="1">
    <source>
        <dbReference type="EMBL" id="KAA9395424.1"/>
    </source>
</evidence>
<dbReference type="OrthoDB" id="2505409at2"/>
<proteinExistence type="predicted"/>
<dbReference type="Proteomes" id="UP000325957">
    <property type="component" value="Unassembled WGS sequence"/>
</dbReference>
<evidence type="ECO:0000313" key="2">
    <source>
        <dbReference type="Proteomes" id="UP000325957"/>
    </source>
</evidence>
<dbReference type="AlphaFoldDB" id="A0A5J5L0F2"/>
<sequence length="402" mass="43479">MSHHLAESVVPGAAGDRRERAALAARSVETLFGERVFGMPGTWLGAVAFPHPSRRSTTWHYWWQAHLMDALIDAAYRESATGQDPGPTRKLAHQLLRGITVRNGGQVTLNNYYDDMAWLMLAVGRLRDLDESAGRVPRGVAATGAQLLRSLRAAHTQDLDGGVFWTRERTYKNTATTGPAALIAARTHAREESAALLNWLRGNLWNSQRQVFHDGLKIVPAGDGEPGTTLDSSVYTYNSGPALGAAVELAESSDGGEAREWAGFAAEIVEGADAEFGRAVDGRRVLRTHGAGDAGLFTGILARYLALAARSEALDSETRQAARRLVVDTADALWEGRREFDPDLDFNDPEAQPEPARVLAIFSPDPLVHADISQPVGRSLELGHQIQAWTALEAAAGLSPRV</sequence>
<reference evidence="1 2" key="1">
    <citation type="submission" date="2019-05" db="EMBL/GenBank/DDBJ databases">
        <title>Kocuria coralli sp. nov., a novel actinobacterium isolated from coral reef seawater.</title>
        <authorList>
            <person name="Li J."/>
        </authorList>
    </citation>
    <scope>NUCLEOTIDE SEQUENCE [LARGE SCALE GENOMIC DNA]</scope>
    <source>
        <strain evidence="1 2">SCSIO 13007</strain>
    </source>
</reference>
<organism evidence="1 2">
    <name type="scientific">Kocuria coralli</name>
    <dbReference type="NCBI Taxonomy" id="1461025"/>
    <lineage>
        <taxon>Bacteria</taxon>
        <taxon>Bacillati</taxon>
        <taxon>Actinomycetota</taxon>
        <taxon>Actinomycetes</taxon>
        <taxon>Micrococcales</taxon>
        <taxon>Micrococcaceae</taxon>
        <taxon>Kocuria</taxon>
    </lineage>
</organism>
<keyword evidence="1" id="KW-0378">Hydrolase</keyword>
<dbReference type="Gene3D" id="1.50.10.20">
    <property type="match status" value="1"/>
</dbReference>
<dbReference type="PANTHER" id="PTHR47791:SF3">
    <property type="entry name" value="MEIOTICALLY UP-REGULATED GENE 191 PROTEIN"/>
    <property type="match status" value="1"/>
</dbReference>
<dbReference type="InterPro" id="IPR005198">
    <property type="entry name" value="Glyco_hydro_76"/>
</dbReference>